<keyword evidence="8" id="KW-0999">Mitochondrion inner membrane</keyword>
<keyword evidence="12 17" id="KW-0520">NAD</keyword>
<feature type="transmembrane region" description="Helical" evidence="17">
    <location>
        <begin position="331"/>
        <end position="355"/>
    </location>
</feature>
<dbReference type="InterPro" id="IPR001750">
    <property type="entry name" value="ND/Mrp_TM"/>
</dbReference>
<feature type="domain" description="NADH:quinone oxidoreductase/Mrp antiporter transmembrane" evidence="18">
    <location>
        <begin position="104"/>
        <end position="388"/>
    </location>
</feature>
<dbReference type="GO" id="GO:0008137">
    <property type="term" value="F:NADH dehydrogenase (ubiquinone) activity"/>
    <property type="evidence" value="ECO:0007669"/>
    <property type="project" value="UniProtKB-EC"/>
</dbReference>
<feature type="transmembrane region" description="Helical" evidence="17">
    <location>
        <begin position="375"/>
        <end position="399"/>
    </location>
</feature>
<feature type="transmembrane region" description="Helical" evidence="17">
    <location>
        <begin position="454"/>
        <end position="478"/>
    </location>
</feature>
<proteinExistence type="inferred from homology"/>
<accession>A0A343C405</accession>
<evidence type="ECO:0000256" key="14">
    <source>
        <dbReference type="ARBA" id="ARBA00023128"/>
    </source>
</evidence>
<keyword evidence="15 17" id="KW-0472">Membrane</keyword>
<dbReference type="Pfam" id="PF00361">
    <property type="entry name" value="Proton_antipo_M"/>
    <property type="match status" value="1"/>
</dbReference>
<organism evidence="21">
    <name type="scientific">Trigonopterus sp. 3 AH-2016</name>
    <dbReference type="NCBI Taxonomy" id="1903837"/>
    <lineage>
        <taxon>Eukaryota</taxon>
        <taxon>Metazoa</taxon>
        <taxon>Ecdysozoa</taxon>
        <taxon>Arthropoda</taxon>
        <taxon>Hexapoda</taxon>
        <taxon>Insecta</taxon>
        <taxon>Pterygota</taxon>
        <taxon>Neoptera</taxon>
        <taxon>Endopterygota</taxon>
        <taxon>Coleoptera</taxon>
        <taxon>Polyphaga</taxon>
        <taxon>Cucujiformia</taxon>
        <taxon>Curculionidae</taxon>
        <taxon>Cryptorhynchinae</taxon>
        <taxon>Trigonopterus</taxon>
    </lineage>
</organism>
<dbReference type="InterPro" id="IPR003945">
    <property type="entry name" value="NU5C-like"/>
</dbReference>
<feature type="transmembrane region" description="Helical" evidence="17">
    <location>
        <begin position="87"/>
        <end position="103"/>
    </location>
</feature>
<dbReference type="PANTHER" id="PTHR42829">
    <property type="entry name" value="NADH-UBIQUINONE OXIDOREDUCTASE CHAIN 5"/>
    <property type="match status" value="1"/>
</dbReference>
<evidence type="ECO:0000256" key="9">
    <source>
        <dbReference type="ARBA" id="ARBA00022967"/>
    </source>
</evidence>
<keyword evidence="14 17" id="KW-0496">Mitochondrion</keyword>
<feature type="transmembrane region" description="Helical" evidence="17">
    <location>
        <begin position="237"/>
        <end position="258"/>
    </location>
</feature>
<protein>
    <recommendedName>
        <fullName evidence="4 17">NADH-ubiquinone oxidoreductase chain 5</fullName>
        <ecNumber evidence="3 17">7.1.1.2</ecNumber>
    </recommendedName>
</protein>
<feature type="transmembrane region" description="Helical" evidence="17">
    <location>
        <begin position="490"/>
        <end position="511"/>
    </location>
</feature>
<evidence type="ECO:0000256" key="15">
    <source>
        <dbReference type="ARBA" id="ARBA00023136"/>
    </source>
</evidence>
<comment type="function">
    <text evidence="1">Core subunit of the mitochondrial membrane respiratory chain NADH dehydrogenase (Complex I) that is believed to belong to the minimal assembly required for catalysis. Complex I functions in the transfer of electrons from NADH to the respiratory chain. The immediate electron acceptor for the enzyme is believed to be ubiquinone.</text>
</comment>
<evidence type="ECO:0000259" key="20">
    <source>
        <dbReference type="Pfam" id="PF06455"/>
    </source>
</evidence>
<dbReference type="InterPro" id="IPR010934">
    <property type="entry name" value="NADH_DH_su5_C"/>
</dbReference>
<evidence type="ECO:0000256" key="17">
    <source>
        <dbReference type="RuleBase" id="RU003404"/>
    </source>
</evidence>
<keyword evidence="7 17" id="KW-0812">Transmembrane</keyword>
<evidence type="ECO:0000256" key="16">
    <source>
        <dbReference type="ARBA" id="ARBA00049551"/>
    </source>
</evidence>
<dbReference type="Pfam" id="PF06455">
    <property type="entry name" value="NADH5_C"/>
    <property type="match status" value="1"/>
</dbReference>
<evidence type="ECO:0000256" key="12">
    <source>
        <dbReference type="ARBA" id="ARBA00023027"/>
    </source>
</evidence>
<evidence type="ECO:0000259" key="19">
    <source>
        <dbReference type="Pfam" id="PF00662"/>
    </source>
</evidence>
<feature type="transmembrane region" description="Helical" evidence="17">
    <location>
        <begin position="557"/>
        <end position="574"/>
    </location>
</feature>
<dbReference type="GO" id="GO:0015990">
    <property type="term" value="P:electron transport coupled proton transport"/>
    <property type="evidence" value="ECO:0007669"/>
    <property type="project" value="TreeGrafter"/>
</dbReference>
<feature type="domain" description="NADH-Ubiquinone oxidoreductase (complex I) chain 5 N-terminal" evidence="19">
    <location>
        <begin position="39"/>
        <end position="87"/>
    </location>
</feature>
<keyword evidence="5 17" id="KW-0813">Transport</keyword>
<dbReference type="PRINTS" id="PR01434">
    <property type="entry name" value="NADHDHGNASE5"/>
</dbReference>
<evidence type="ECO:0000256" key="6">
    <source>
        <dbReference type="ARBA" id="ARBA00022660"/>
    </source>
</evidence>
<feature type="transmembrane region" description="Helical" evidence="17">
    <location>
        <begin position="270"/>
        <end position="289"/>
    </location>
</feature>
<feature type="transmembrane region" description="Helical" evidence="17">
    <location>
        <begin position="173"/>
        <end position="192"/>
    </location>
</feature>
<evidence type="ECO:0000256" key="10">
    <source>
        <dbReference type="ARBA" id="ARBA00022982"/>
    </source>
</evidence>
<comment type="catalytic activity">
    <reaction evidence="16 17">
        <text>a ubiquinone + NADH + 5 H(+)(in) = a ubiquinol + NAD(+) + 4 H(+)(out)</text>
        <dbReference type="Rhea" id="RHEA:29091"/>
        <dbReference type="Rhea" id="RHEA-COMP:9565"/>
        <dbReference type="Rhea" id="RHEA-COMP:9566"/>
        <dbReference type="ChEBI" id="CHEBI:15378"/>
        <dbReference type="ChEBI" id="CHEBI:16389"/>
        <dbReference type="ChEBI" id="CHEBI:17976"/>
        <dbReference type="ChEBI" id="CHEBI:57540"/>
        <dbReference type="ChEBI" id="CHEBI:57945"/>
        <dbReference type="EC" id="7.1.1.2"/>
    </reaction>
</comment>
<keyword evidence="6" id="KW-0679">Respiratory chain</keyword>
<evidence type="ECO:0000256" key="3">
    <source>
        <dbReference type="ARBA" id="ARBA00012944"/>
    </source>
</evidence>
<keyword evidence="11 17" id="KW-1133">Transmembrane helix</keyword>
<dbReference type="GO" id="GO:0005743">
    <property type="term" value="C:mitochondrial inner membrane"/>
    <property type="evidence" value="ECO:0007669"/>
    <property type="project" value="UniProtKB-SubCell"/>
</dbReference>
<dbReference type="GO" id="GO:0042773">
    <property type="term" value="P:ATP synthesis coupled electron transport"/>
    <property type="evidence" value="ECO:0007669"/>
    <property type="project" value="InterPro"/>
</dbReference>
<comment type="subcellular location">
    <subcellularLocation>
        <location evidence="2">Mitochondrion inner membrane</location>
        <topology evidence="2">Multi-pass membrane protein</topology>
    </subcellularLocation>
</comment>
<comment type="similarity">
    <text evidence="17">Belongs to the complex I subunit 5 family.</text>
</comment>
<feature type="domain" description="NADH dehydrogenase subunit 5 C-terminal" evidence="20">
    <location>
        <begin position="391"/>
        <end position="563"/>
    </location>
</feature>
<reference evidence="21" key="1">
    <citation type="submission" date="2016-04" db="EMBL/GenBank/DDBJ databases">
        <title>Mitochondria of beetle species.</title>
        <authorList>
            <person name="Hunter A."/>
            <person name="Moriniere J."/>
            <person name="Tang P."/>
            <person name="Linard B."/>
            <person name="Crampton-Platt A."/>
            <person name="Vogler A.P."/>
        </authorList>
    </citation>
    <scope>NUCLEOTIDE SEQUENCE</scope>
</reference>
<feature type="transmembrane region" description="Helical" evidence="17">
    <location>
        <begin position="109"/>
        <end position="128"/>
    </location>
</feature>
<keyword evidence="13 17" id="KW-0830">Ubiquinone</keyword>
<dbReference type="AlphaFoldDB" id="A0A343C405"/>
<evidence type="ECO:0000256" key="7">
    <source>
        <dbReference type="ARBA" id="ARBA00022692"/>
    </source>
</evidence>
<evidence type="ECO:0000256" key="4">
    <source>
        <dbReference type="ARBA" id="ARBA00021096"/>
    </source>
</evidence>
<geneLocation type="mitochondrion" evidence="21"/>
<evidence type="ECO:0000256" key="13">
    <source>
        <dbReference type="ARBA" id="ARBA00023075"/>
    </source>
</evidence>
<dbReference type="PANTHER" id="PTHR42829:SF2">
    <property type="entry name" value="NADH-UBIQUINONE OXIDOREDUCTASE CHAIN 5"/>
    <property type="match status" value="1"/>
</dbReference>
<sequence length="575" mass="64668">MIYCLLNCILFMFFSVIFYFSSLIFLSINLGVFLEFNIFSMNSVEIKLAFFFDWVALMFASFVFFISSMVILYSVDYMSEDMNLKRFIILVVLFVISMLVVIISSNLVFILLGWDGLGLVSYVLVIYYQNSKSNSAGMLTAISNRVGDSAILLGIALMMDLGGWDYSSMLDMFQANSGVMLISGMVILASFTKSAQIPFSSWLPAAMAAPTPVSSLVHSSTLVTAGVYLLFRFSPIILGSFLSSFCMSLSLLTMFMAGLGANFEYDFKKIIALSTLSQLGMMMFIYFMGEIHLAFFHLLMHAFFKALLFMCAGVIIHSLSGDQDIRNMGGLINTFPLVCSCFCTSNMALCGLPFLSGFYSKDLIAEVMSMDVSGMVHYIIFYFSVGLTVSYSMRLFFYIFMGSSNMSHFNNFTETSGKLLLKSMCGLVFFVIFSGGVLVWLSMDTPVFVILPSWMKLLTLVVIFMGAWAGCEFFYWCIIYDSSSLNMYGITAFLSSMWNFPILSTSSFTFFSLDLSKTFMKSLDLGWSEYYGSKGLFELMKTLISVFQLFSRNHLKVFLLIGWGVYVYLFVQISI</sequence>
<dbReference type="GO" id="GO:0003954">
    <property type="term" value="F:NADH dehydrogenase activity"/>
    <property type="evidence" value="ECO:0007669"/>
    <property type="project" value="TreeGrafter"/>
</dbReference>
<evidence type="ECO:0000259" key="18">
    <source>
        <dbReference type="Pfam" id="PF00361"/>
    </source>
</evidence>
<evidence type="ECO:0000256" key="11">
    <source>
        <dbReference type="ARBA" id="ARBA00022989"/>
    </source>
</evidence>
<dbReference type="InterPro" id="IPR001516">
    <property type="entry name" value="Proton_antipo_N"/>
</dbReference>
<feature type="transmembrane region" description="Helical" evidence="17">
    <location>
        <begin position="419"/>
        <end position="442"/>
    </location>
</feature>
<evidence type="ECO:0000256" key="8">
    <source>
        <dbReference type="ARBA" id="ARBA00022792"/>
    </source>
</evidence>
<evidence type="ECO:0000313" key="21">
    <source>
        <dbReference type="EMBL" id="ARH54748.1"/>
    </source>
</evidence>
<dbReference type="Pfam" id="PF00662">
    <property type="entry name" value="Proton_antipo_N"/>
    <property type="match status" value="1"/>
</dbReference>
<feature type="transmembrane region" description="Helical" evidence="17">
    <location>
        <begin position="149"/>
        <end position="167"/>
    </location>
</feature>
<evidence type="ECO:0000256" key="1">
    <source>
        <dbReference type="ARBA" id="ARBA00003257"/>
    </source>
</evidence>
<feature type="transmembrane region" description="Helical" evidence="17">
    <location>
        <begin position="295"/>
        <end position="319"/>
    </location>
</feature>
<feature type="transmembrane region" description="Helical" evidence="17">
    <location>
        <begin position="9"/>
        <end position="34"/>
    </location>
</feature>
<evidence type="ECO:0000256" key="5">
    <source>
        <dbReference type="ARBA" id="ARBA00022448"/>
    </source>
</evidence>
<name>A0A343C405_9CUCU</name>
<feature type="transmembrane region" description="Helical" evidence="17">
    <location>
        <begin position="54"/>
        <end position="75"/>
    </location>
</feature>
<gene>
    <name evidence="21" type="primary">nad5</name>
</gene>
<keyword evidence="10" id="KW-0249">Electron transport</keyword>
<keyword evidence="9" id="KW-1278">Translocase</keyword>
<dbReference type="EC" id="7.1.1.2" evidence="3 17"/>
<dbReference type="EMBL" id="KX087361">
    <property type="protein sequence ID" value="ARH54748.1"/>
    <property type="molecule type" value="Genomic_DNA"/>
</dbReference>
<comment type="function">
    <text evidence="17">Core subunit of the mitochondrial membrane respiratory chain NADH dehydrogenase (Complex I) which catalyzes electron transfer from NADH through the respiratory chain, using ubiquinone as an electron acceptor. Essential for the catalytic activity and assembly of complex I.</text>
</comment>
<evidence type="ECO:0000256" key="2">
    <source>
        <dbReference type="ARBA" id="ARBA00004448"/>
    </source>
</evidence>